<keyword evidence="1" id="KW-0472">Membrane</keyword>
<organism evidence="3 4">
    <name type="scientific">Teredinibacter turnerae (strain ATCC 39867 / T7901)</name>
    <dbReference type="NCBI Taxonomy" id="377629"/>
    <lineage>
        <taxon>Bacteria</taxon>
        <taxon>Pseudomonadati</taxon>
        <taxon>Pseudomonadota</taxon>
        <taxon>Gammaproteobacteria</taxon>
        <taxon>Cellvibrionales</taxon>
        <taxon>Cellvibrionaceae</taxon>
        <taxon>Teredinibacter</taxon>
    </lineage>
</organism>
<evidence type="ECO:0000256" key="1">
    <source>
        <dbReference type="SAM" id="Phobius"/>
    </source>
</evidence>
<feature type="transmembrane region" description="Helical" evidence="1">
    <location>
        <begin position="37"/>
        <end position="62"/>
    </location>
</feature>
<keyword evidence="1" id="KW-0812">Transmembrane</keyword>
<reference evidence="3 4" key="1">
    <citation type="journal article" date="2009" name="PLoS ONE">
        <title>The complete genome of Teredinibacter turnerae T7901: an intracellular endosymbiont of marine wood-boring bivalves (shipworms).</title>
        <authorList>
            <person name="Yang J.C."/>
            <person name="Madupu R."/>
            <person name="Durkin A.S."/>
            <person name="Ekborg N.A."/>
            <person name="Pedamallu C.S."/>
            <person name="Hostetler J.B."/>
            <person name="Radune D."/>
            <person name="Toms B.S."/>
            <person name="Henrissat B."/>
            <person name="Coutinho P.M."/>
            <person name="Schwarz S."/>
            <person name="Field L."/>
            <person name="Trindade-Silva A.E."/>
            <person name="Soares C.A.G."/>
            <person name="Elshahawi S."/>
            <person name="Hanora A."/>
            <person name="Schmidt E.W."/>
            <person name="Haygood M.G."/>
            <person name="Posfai J."/>
            <person name="Benner J."/>
            <person name="Madinger C."/>
            <person name="Nove J."/>
            <person name="Anton B."/>
            <person name="Chaudhary K."/>
            <person name="Foster J."/>
            <person name="Holman A."/>
            <person name="Kumar S."/>
            <person name="Lessard P.A."/>
            <person name="Luyten Y.A."/>
            <person name="Slatko B."/>
            <person name="Wood N."/>
            <person name="Wu B."/>
            <person name="Teplitski M."/>
            <person name="Mougous J.D."/>
            <person name="Ward N."/>
            <person name="Eisen J.A."/>
            <person name="Badger J.H."/>
            <person name="Distel D.L."/>
        </authorList>
    </citation>
    <scope>NUCLEOTIDE SEQUENCE [LARGE SCALE GENOMIC DNA]</scope>
    <source>
        <strain evidence="4">ATCC 39867 / T7901</strain>
    </source>
</reference>
<dbReference type="EMBL" id="CP001614">
    <property type="protein sequence ID" value="ACR11660.1"/>
    <property type="molecule type" value="Genomic_DNA"/>
</dbReference>
<feature type="transmembrane region" description="Helical" evidence="1">
    <location>
        <begin position="12"/>
        <end position="31"/>
    </location>
</feature>
<gene>
    <name evidence="3" type="ordered locus">TERTU_2904</name>
</gene>
<feature type="domain" description="Inner membrane protein YgaP-like transmembrane" evidence="2">
    <location>
        <begin position="10"/>
        <end position="63"/>
    </location>
</feature>
<dbReference type="Pfam" id="PF11127">
    <property type="entry name" value="YgaP-like_TM"/>
    <property type="match status" value="1"/>
</dbReference>
<sequence length="78" mass="8587">MTHMNEGTNIDTWVFRIAGIFVLLSLALAHFHSPYWLWFTAFVGANLLQASFTGFCPLVIILNKLGVNPGAAFKCSAN</sequence>
<dbReference type="RefSeq" id="WP_015817772.1">
    <property type="nucleotide sequence ID" value="NC_012997.1"/>
</dbReference>
<name>C5BNB7_TERTT</name>
<evidence type="ECO:0000313" key="4">
    <source>
        <dbReference type="Proteomes" id="UP000009080"/>
    </source>
</evidence>
<protein>
    <recommendedName>
        <fullName evidence="2">Inner membrane protein YgaP-like transmembrane domain-containing protein</fullName>
    </recommendedName>
</protein>
<proteinExistence type="predicted"/>
<keyword evidence="4" id="KW-1185">Reference proteome</keyword>
<dbReference type="eggNOG" id="ENOG5032YCZ">
    <property type="taxonomic scope" value="Bacteria"/>
</dbReference>
<evidence type="ECO:0000259" key="2">
    <source>
        <dbReference type="Pfam" id="PF11127"/>
    </source>
</evidence>
<accession>C5BNB7</accession>
<dbReference type="STRING" id="377629.TERTU_2904"/>
<dbReference type="InterPro" id="IPR021309">
    <property type="entry name" value="YgaP-like_TM"/>
</dbReference>
<dbReference type="Gene3D" id="6.10.140.1340">
    <property type="match status" value="1"/>
</dbReference>
<dbReference type="Proteomes" id="UP000009080">
    <property type="component" value="Chromosome"/>
</dbReference>
<dbReference type="KEGG" id="ttu:TERTU_2904"/>
<dbReference type="AlphaFoldDB" id="C5BNB7"/>
<keyword evidence="1" id="KW-1133">Transmembrane helix</keyword>
<evidence type="ECO:0000313" key="3">
    <source>
        <dbReference type="EMBL" id="ACR11660.1"/>
    </source>
</evidence>
<dbReference type="HOGENOM" id="CLU_190060_0_1_6"/>